<organism evidence="8 9">
    <name type="scientific">Pectobacterium parmentieri</name>
    <dbReference type="NCBI Taxonomy" id="1905730"/>
    <lineage>
        <taxon>Bacteria</taxon>
        <taxon>Pseudomonadati</taxon>
        <taxon>Pseudomonadota</taxon>
        <taxon>Gammaproteobacteria</taxon>
        <taxon>Enterobacterales</taxon>
        <taxon>Pectobacteriaceae</taxon>
        <taxon>Pectobacterium</taxon>
    </lineage>
</organism>
<proteinExistence type="inferred from homology"/>
<evidence type="ECO:0000256" key="2">
    <source>
        <dbReference type="ARBA" id="ARBA00022656"/>
    </source>
</evidence>
<dbReference type="SUPFAM" id="SSF51126">
    <property type="entry name" value="Pectin lyase-like"/>
    <property type="match status" value="1"/>
</dbReference>
<evidence type="ECO:0000259" key="7">
    <source>
        <dbReference type="SMART" id="SM00912"/>
    </source>
</evidence>
<accession>A0A8B3FN92</accession>
<comment type="subcellular location">
    <subcellularLocation>
        <location evidence="1">Target cell</location>
        <location evidence="1">Target cell cytoplasm</location>
    </subcellularLocation>
</comment>
<dbReference type="GeneID" id="45851018"/>
<dbReference type="InterPro" id="IPR012334">
    <property type="entry name" value="Pectin_lyas_fold"/>
</dbReference>
<dbReference type="SMART" id="SM00912">
    <property type="entry name" value="Haemagg_act"/>
    <property type="match status" value="1"/>
</dbReference>
<dbReference type="Pfam" id="PF18664">
    <property type="entry name" value="CdiA_C_tRNase"/>
    <property type="match status" value="1"/>
</dbReference>
<evidence type="ECO:0000256" key="4">
    <source>
        <dbReference type="ARBA" id="ARBA00023026"/>
    </source>
</evidence>
<evidence type="ECO:0000256" key="3">
    <source>
        <dbReference type="ARBA" id="ARBA00022913"/>
    </source>
</evidence>
<comment type="caution">
    <text evidence="8">The sequence shown here is derived from an EMBL/GenBank/DDBJ whole genome shotgun (WGS) entry which is preliminary data.</text>
</comment>
<evidence type="ECO:0000256" key="6">
    <source>
        <dbReference type="SAM" id="MobiDB-lite"/>
    </source>
</evidence>
<feature type="region of interest" description="Disordered" evidence="6">
    <location>
        <begin position="1275"/>
        <end position="1304"/>
    </location>
</feature>
<dbReference type="InterPro" id="IPR024973">
    <property type="entry name" value="ESPR"/>
</dbReference>
<keyword evidence="3" id="KW-1266">Target cell cytoplasm</keyword>
<feature type="domain" description="Filamentous haemagglutinin FhaB/tRNA nuclease CdiA-like TPS" evidence="7">
    <location>
        <begin position="89"/>
        <end position="209"/>
    </location>
</feature>
<protein>
    <submittedName>
        <fullName evidence="8">Filamentous hemagglutinin N-terminal domain-containing protein</fullName>
    </submittedName>
</protein>
<dbReference type="InterPro" id="IPR010069">
    <property type="entry name" value="CdiA_FHA1_rpt"/>
</dbReference>
<gene>
    <name evidence="8" type="ORF">C5E00_20200</name>
</gene>
<name>A0A8B3FN92_PECPM</name>
<dbReference type="InterPro" id="IPR011050">
    <property type="entry name" value="Pectin_lyase_fold/virulence"/>
</dbReference>
<dbReference type="Pfam" id="PF04829">
    <property type="entry name" value="PT-VENN"/>
    <property type="match status" value="1"/>
</dbReference>
<dbReference type="Pfam" id="PF05860">
    <property type="entry name" value="TPS"/>
    <property type="match status" value="1"/>
</dbReference>
<dbReference type="OrthoDB" id="2664633at2"/>
<feature type="compositionally biased region" description="Low complexity" evidence="6">
    <location>
        <begin position="1516"/>
        <end position="1530"/>
    </location>
</feature>
<dbReference type="GO" id="GO:0090729">
    <property type="term" value="F:toxin activity"/>
    <property type="evidence" value="ECO:0007669"/>
    <property type="project" value="UniProtKB-KW"/>
</dbReference>
<evidence type="ECO:0000313" key="9">
    <source>
        <dbReference type="Proteomes" id="UP000269665"/>
    </source>
</evidence>
<dbReference type="InterPro" id="IPR025157">
    <property type="entry name" value="Hemagglutinin_rpt"/>
</dbReference>
<feature type="compositionally biased region" description="Polar residues" evidence="6">
    <location>
        <begin position="1531"/>
        <end position="1542"/>
    </location>
</feature>
<dbReference type="NCBIfam" id="TIGR01901">
    <property type="entry name" value="adhes_NPXG"/>
    <property type="match status" value="1"/>
</dbReference>
<evidence type="ECO:0000313" key="8">
    <source>
        <dbReference type="EMBL" id="RKO78922.1"/>
    </source>
</evidence>
<dbReference type="RefSeq" id="WP_082218585.1">
    <property type="nucleotide sequence ID" value="NZ_CP015749.1"/>
</dbReference>
<dbReference type="CDD" id="cd20726">
    <property type="entry name" value="CDI_toxin_BpE479_tRNase-like"/>
    <property type="match status" value="1"/>
</dbReference>
<dbReference type="EMBL" id="PSZG01000001">
    <property type="protein sequence ID" value="RKO78922.1"/>
    <property type="molecule type" value="Genomic_DNA"/>
</dbReference>
<sequence length="2386" mass="249097">MNKYLYRIVFNRARGVLMVVSELCRGCVKDSSPLGLGPTLSQITGRLSPLTFLLLGVMGFVTLAPVAQANIVADGNAPGNQKPNILQTANGTPQVNIQTPSEGGVSRNVYSQFDVNQQGAILNNSRNQVQTQQGGWVAGNPWLAKGEAKIILNEVNSRDPSKLNGYIEVAGKKAQVVIANPSGITCDGCGFINANRATLTTGKAMMENGQLKGYQVERGTIRVQGAGMDSSRQDYTDLIAQSVEINAGLWANDLKVTAGRNTVDAEQQKIEKAATASASTASTEPKLAVDVAQLGGMYAGKIQLIGTEKGVGVRNAGAIGAQAGSVTISADGRIENSGSINASQDVQLAGRELDNSGKVYAQRDVGVSTRQQTANRGVLAAQRNATVKAANITNQKGAVLGAGINSDGSVAQTGNLSLTASQRADANGQQLAGGSLTMAAAEVNTDGGQTQATDVTLNATSGSVSSRKAKVSADNTLKVTAAKAVNNTGGTLIAGKKLDVQADSLSGDGQLLSLGDMSLTAAQRFDNQSDVIANGKLDLSVAGDVTNSQKIQSGSELTLTAARLDNQANGEISSQKTRLALSDSLTNRGLIDGGLTRIDAGMLNNIGSGRIYGDGISLQAQTLNNLNEAGMGATIAARQRLDLGVGTLNNRQHGLIYSDGVMALGRNLDAESRATGQADAINNHSATIESIGDMTLSAGQINNVNDNLVTEIVTSATHIDEAVLRGHTTRYNWSDIWLTDNKYGVNTAHMPDGYASEDFYRYIYTRTVNETRVKESDPGQILSGNNLYLTAARMTNSDSRVIAAGLLIDGVKELSNLATPGERTTSESGWQERWYAKKKKNWRGVTKTSQGIDGNNYAPAAQVETIDLKVHDWRDQAAFDGSGYVVTALRANGVNQQVGSPTINLPNSSLFTLQPAAESRYLVETDARFTNQKQWLSSDYMLQAFSIEGQDKRLGDGFYEQREVREQIAQLTGQRYLAGYNSDEAQYKALMNAGIAFGRQFSLTPGVALTPEQMALLTTDMVWMVRKSVTLADGSSQTVLAPQVYTNVRSNEQIGAGSLLAGNTISVGLAGGMLNSGRIAARDTLFISSDALDNQGGSLLGKQVQLQVRTDLNNVGGVIQAEDKLTALAGGNITSTSTLGGGEDNRILDRIAGMYVQNDKGELTLAASKDINLIGSQVINSGADSSMLISAGNNLNLATLTTTETQNSDWDSNNYRHYQASKDIGSEIAANGQIALRAGQNLNATAASVTAQQGLQVQAGNDINLTSGESSYTLTEHSKQSSRGLLSAQSSERHDSIQHQSAVGSSFSGETVAIGAGNNVQIVGSSVAGTQDVSITAGRDITVTTANENHQETHLKEEKKSGLMGSGGIGFSIGQASQKSTTDTDGMSEKASIIGSEKGNTTLLAGNQLTVKGSDVVAGQDLALQGKTLAVTAAENSQTQRQTYEQKQSGLTLALSGTVGGMVNTAVQTVQTAKETEDSRLQALQGVKATLSGVQAGQAAYLAALKGKDDPTNNNVVGVSVSLGSQSSKSEQTVEQRTAQGSSLNAGRNLSLTATVDDIRVQGSELRAGQDVALDAARDIQLVSAQNSQHTEGSNKSKGGSIGLSLGAGSGGFSLSVNASMNKAKGNELGEGLSHTETLLDAGRQVRLNSGRDTTLQGAQVSGQQVTARVGRDLLLRSEQDSDVYNSKQQSMSAGVSIPIYGAGSASASFNMSKDKMHSDYRSVQEQTGLFAGQGGYDVQVGNHTQLDGAVIGSTAEAAKNRLDTGTLGFSDIENRAEFKTSHSGVGISTGGPVGMQMLSNLASNSLISGNNDGNAASTTRAAISNGQLVIRDEANQRQDVAQLSNDVEHANQTLSPIFDKEKEQKRLQQMQVIAEISSQVMDIAGTHGAIIATKAAKAEADAKAAGLSDADRKMARDALATGNKPNLNPTEAEIRQYVYQTTYDKAYTQALNSSGLGTGGAIRQGIMAVSAAVQGLAGGNVAQAITGAAAPYLAAEIKKATTDANDNVNIAANAVAHAVLGGIVAEASGNSALAGAAGGATGELAARVIADRLYPGKAISEMTESEKQTVTTLSLLAGGLAAGTVGDSTTNAVAGAQASQNAVENNALSDIIENKVSGVSQEEKYQNAQKQLVAAVEEFKAQHCAGMSAEACSAKISEHRNELLKGAAGFGVDFVPVVGDIKGFAEAQSAIDYLAAMVGLIPIAGDAAGKAIKAAEMALKKGDVAEASKLINKASDEIAGSVAHTGAAVNLDEVNRLKFDPHAGKNKLAEGSAATELQNTMGGKLERVDPDASGADFVFSSGPNKGKTVDFMFTTAKGSEKEIEGMNKFFNNNWDRNITQLRTHLDKADIVPLDFRNLNVENQHKLLNHINSLSQADKAKIVIMR</sequence>
<dbReference type="GO" id="GO:0003824">
    <property type="term" value="F:catalytic activity"/>
    <property type="evidence" value="ECO:0007669"/>
    <property type="project" value="UniProtKB-ARBA"/>
</dbReference>
<feature type="region of interest" description="Disordered" evidence="6">
    <location>
        <begin position="1516"/>
        <end position="1542"/>
    </location>
</feature>
<keyword evidence="4" id="KW-0843">Virulence</keyword>
<dbReference type="NCBIfam" id="TIGR01731">
    <property type="entry name" value="fil_hemag_20aa"/>
    <property type="match status" value="11"/>
</dbReference>
<dbReference type="Pfam" id="PF13018">
    <property type="entry name" value="ESPR"/>
    <property type="match status" value="1"/>
</dbReference>
<dbReference type="InterPro" id="IPR006914">
    <property type="entry name" value="VENN_dom"/>
</dbReference>
<reference evidence="8 9" key="1">
    <citation type="journal article" date="2018" name="BMC Genomics">
        <title>High genomic variability in the plant pathogenic bacterium Pectobacterium parmentieri deciphered from de novo assembled complete genomes.</title>
        <authorList>
            <person name="Zoledowska S."/>
            <person name="Motyka-Pomagruk A."/>
            <person name="Sledz W."/>
            <person name="Mengoni A."/>
            <person name="Lojkowska E."/>
        </authorList>
    </citation>
    <scope>NUCLEOTIDE SEQUENCE [LARGE SCALE GENOMIC DNA]</scope>
    <source>
        <strain evidence="8 9">IFB5626</strain>
    </source>
</reference>
<comment type="similarity">
    <text evidence="5">In the N-terminal section; belongs to the CdiA toxin family.</text>
</comment>
<dbReference type="InterPro" id="IPR008638">
    <property type="entry name" value="FhaB/CdiA-like_TPS"/>
</dbReference>
<keyword evidence="2" id="KW-0800">Toxin</keyword>
<dbReference type="InterPro" id="IPR008619">
    <property type="entry name" value="Filamentous_hemagglutn_rpt"/>
</dbReference>
<evidence type="ECO:0000256" key="1">
    <source>
        <dbReference type="ARBA" id="ARBA00004219"/>
    </source>
</evidence>
<dbReference type="InterPro" id="IPR041620">
    <property type="entry name" value="CdiA_C_tRNase"/>
</dbReference>
<feature type="region of interest" description="Disordered" evidence="6">
    <location>
        <begin position="1347"/>
        <end position="1367"/>
    </location>
</feature>
<dbReference type="Pfam" id="PF05594">
    <property type="entry name" value="Fil_haemagg"/>
    <property type="match status" value="4"/>
</dbReference>
<feature type="compositionally biased region" description="Basic and acidic residues" evidence="6">
    <location>
        <begin position="1349"/>
        <end position="1361"/>
    </location>
</feature>
<feature type="compositionally biased region" description="Polar residues" evidence="6">
    <location>
        <begin position="1275"/>
        <end position="1290"/>
    </location>
</feature>
<dbReference type="Proteomes" id="UP000269665">
    <property type="component" value="Unassembled WGS sequence"/>
</dbReference>
<dbReference type="Gene3D" id="2.160.20.10">
    <property type="entry name" value="Single-stranded right-handed beta-helix, Pectin lyase-like"/>
    <property type="match status" value="1"/>
</dbReference>
<evidence type="ECO:0000256" key="5">
    <source>
        <dbReference type="ARBA" id="ARBA00024043"/>
    </source>
</evidence>
<dbReference type="Pfam" id="PF13332">
    <property type="entry name" value="Fil_haemagg_2"/>
    <property type="match status" value="4"/>
</dbReference>